<name>A0A520KU07_METT2</name>
<dbReference type="SUPFAM" id="SSF52743">
    <property type="entry name" value="Subtilisin-like"/>
    <property type="match status" value="1"/>
</dbReference>
<keyword evidence="3 5" id="KW-0378">Hydrolase</keyword>
<organism evidence="7 8">
    <name type="scientific">Methanoliparum thermophilum</name>
    <dbReference type="NCBI Taxonomy" id="2491083"/>
    <lineage>
        <taxon>Archaea</taxon>
        <taxon>Methanobacteriati</taxon>
        <taxon>Methanobacteriota</taxon>
        <taxon>Candidatus Methanoliparia</taxon>
        <taxon>Candidatus Methanoliparales</taxon>
        <taxon>Candidatus Methanoliparaceae</taxon>
        <taxon>Candidatus Methanoliparum</taxon>
    </lineage>
</organism>
<evidence type="ECO:0000313" key="7">
    <source>
        <dbReference type="EMBL" id="RZN65035.1"/>
    </source>
</evidence>
<dbReference type="GO" id="GO:0006508">
    <property type="term" value="P:proteolysis"/>
    <property type="evidence" value="ECO:0007669"/>
    <property type="project" value="UniProtKB-KW"/>
</dbReference>
<comment type="caution">
    <text evidence="7">The sequence shown here is derived from an EMBL/GenBank/DDBJ whole genome shotgun (WGS) entry which is preliminary data.</text>
</comment>
<feature type="active site" description="Charge relay system" evidence="5">
    <location>
        <position position="138"/>
    </location>
</feature>
<evidence type="ECO:0000256" key="4">
    <source>
        <dbReference type="ARBA" id="ARBA00022825"/>
    </source>
</evidence>
<accession>A0A520KU07</accession>
<feature type="active site" description="Charge relay system" evidence="5">
    <location>
        <position position="319"/>
    </location>
</feature>
<dbReference type="InterPro" id="IPR050131">
    <property type="entry name" value="Peptidase_S8_subtilisin-like"/>
</dbReference>
<dbReference type="Proteomes" id="UP000317158">
    <property type="component" value="Unassembled WGS sequence"/>
</dbReference>
<dbReference type="PANTHER" id="PTHR43806:SF11">
    <property type="entry name" value="CEREVISIN-RELATED"/>
    <property type="match status" value="1"/>
</dbReference>
<comment type="similarity">
    <text evidence="1 5">Belongs to the peptidase S8 family.</text>
</comment>
<feature type="domain" description="Peptidase S8/S53" evidence="6">
    <location>
        <begin position="130"/>
        <end position="355"/>
    </location>
</feature>
<protein>
    <recommendedName>
        <fullName evidence="6">Peptidase S8/S53 domain-containing protein</fullName>
    </recommendedName>
</protein>
<evidence type="ECO:0000256" key="2">
    <source>
        <dbReference type="ARBA" id="ARBA00022670"/>
    </source>
</evidence>
<evidence type="ECO:0000259" key="6">
    <source>
        <dbReference type="Pfam" id="PF00082"/>
    </source>
</evidence>
<dbReference type="EMBL" id="RXIF01000004">
    <property type="protein sequence ID" value="RZN65035.1"/>
    <property type="molecule type" value="Genomic_DNA"/>
</dbReference>
<dbReference type="Pfam" id="PF00082">
    <property type="entry name" value="Peptidase_S8"/>
    <property type="match status" value="1"/>
</dbReference>
<evidence type="ECO:0000256" key="3">
    <source>
        <dbReference type="ARBA" id="ARBA00022801"/>
    </source>
</evidence>
<evidence type="ECO:0000256" key="5">
    <source>
        <dbReference type="PROSITE-ProRule" id="PRU01240"/>
    </source>
</evidence>
<gene>
    <name evidence="7" type="ORF">EF806_03045</name>
</gene>
<dbReference type="AlphaFoldDB" id="A0A520KU07"/>
<dbReference type="InterPro" id="IPR000209">
    <property type="entry name" value="Peptidase_S8/S53_dom"/>
</dbReference>
<dbReference type="PROSITE" id="PS51892">
    <property type="entry name" value="SUBTILASE"/>
    <property type="match status" value="1"/>
</dbReference>
<keyword evidence="4 5" id="KW-0720">Serine protease</keyword>
<dbReference type="GO" id="GO:0004252">
    <property type="term" value="F:serine-type endopeptidase activity"/>
    <property type="evidence" value="ECO:0007669"/>
    <property type="project" value="UniProtKB-UniRule"/>
</dbReference>
<feature type="active site" description="Charge relay system" evidence="5">
    <location>
        <position position="164"/>
    </location>
</feature>
<dbReference type="InterPro" id="IPR036852">
    <property type="entry name" value="Peptidase_S8/S53_dom_sf"/>
</dbReference>
<dbReference type="Gene3D" id="3.40.50.200">
    <property type="entry name" value="Peptidase S8/S53 domain"/>
    <property type="match status" value="1"/>
</dbReference>
<keyword evidence="2 5" id="KW-0645">Protease</keyword>
<dbReference type="PRINTS" id="PR00723">
    <property type="entry name" value="SUBTILISIN"/>
</dbReference>
<dbReference type="InterPro" id="IPR015500">
    <property type="entry name" value="Peptidase_S8_subtilisin-rel"/>
</dbReference>
<reference evidence="7 8" key="1">
    <citation type="journal article" date="2019" name="Nat. Microbiol.">
        <title>Wide diversity of methane and short-chain alkane metabolisms in uncultured archaea.</title>
        <authorList>
            <person name="Borrel G."/>
            <person name="Adam P.S."/>
            <person name="McKay L.J."/>
            <person name="Chen L.X."/>
            <person name="Sierra-Garcia I.N."/>
            <person name="Sieber C.M."/>
            <person name="Letourneur Q."/>
            <person name="Ghozlane A."/>
            <person name="Andersen G.L."/>
            <person name="Li W.J."/>
            <person name="Hallam S.J."/>
            <person name="Muyzer G."/>
            <person name="de Oliveira V.M."/>
            <person name="Inskeep W.P."/>
            <person name="Banfield J.F."/>
            <person name="Gribaldo S."/>
        </authorList>
    </citation>
    <scope>NUCLEOTIDE SEQUENCE [LARGE SCALE GENOMIC DNA]</scope>
    <source>
        <strain evidence="7">NM1a</strain>
    </source>
</reference>
<evidence type="ECO:0000313" key="8">
    <source>
        <dbReference type="Proteomes" id="UP000317158"/>
    </source>
</evidence>
<proteinExistence type="inferred from homology"/>
<dbReference type="PANTHER" id="PTHR43806">
    <property type="entry name" value="PEPTIDASE S8"/>
    <property type="match status" value="1"/>
</dbReference>
<sequence>MRRKFFLLAILFLFLVVSGAFLAENKKIDQYYPSLNNENGKSRVIVWGDSINKFEIQDDEMLLYDYKIIDGYCLIVENNKLSKIKKRAERCNLDYMIDGSDFELDFDKSDKKNEVKKIYGEYGNVKYNNHGSKIAVLDTGSAYPSLAEIDFVEQDYYADDENGHGTAIVSIIKRTDPRSNIYVAKIADKNGNAYLSDIIAAIDWAIENDVNIITLNMYSQIENDIISPLTLAIDKAVDSGIICILPAGNSADNVQNFQPANSDKAIVVMSCDANSIPSSFSNKGGDIYAVGEDVLARSIDVSRIGESVVDNIVKVSGTSFASAKVTGAVGLLKEINPLLTSEEIKEVLKKSYDNVKGDETGRINIENALKIGEFYNY</sequence>
<evidence type="ECO:0000256" key="1">
    <source>
        <dbReference type="ARBA" id="ARBA00011073"/>
    </source>
</evidence>